<proteinExistence type="predicted"/>
<name>D8UCU2_VOLCA</name>
<evidence type="ECO:0000313" key="2">
    <source>
        <dbReference type="EMBL" id="EFJ42449.1"/>
    </source>
</evidence>
<reference evidence="2 3" key="1">
    <citation type="journal article" date="2010" name="Science">
        <title>Genomic analysis of organismal complexity in the multicellular green alga Volvox carteri.</title>
        <authorList>
            <person name="Prochnik S.E."/>
            <person name="Umen J."/>
            <person name="Nedelcu A.M."/>
            <person name="Hallmann A."/>
            <person name="Miller S.M."/>
            <person name="Nishii I."/>
            <person name="Ferris P."/>
            <person name="Kuo A."/>
            <person name="Mitros T."/>
            <person name="Fritz-Laylin L.K."/>
            <person name="Hellsten U."/>
            <person name="Chapman J."/>
            <person name="Simakov O."/>
            <person name="Rensing S.A."/>
            <person name="Terry A."/>
            <person name="Pangilinan J."/>
            <person name="Kapitonov V."/>
            <person name="Jurka J."/>
            <person name="Salamov A."/>
            <person name="Shapiro H."/>
            <person name="Schmutz J."/>
            <person name="Grimwood J."/>
            <person name="Lindquist E."/>
            <person name="Lucas S."/>
            <person name="Grigoriev I.V."/>
            <person name="Schmitt R."/>
            <person name="Kirk D."/>
            <person name="Rokhsar D.S."/>
        </authorList>
    </citation>
    <scope>NUCLEOTIDE SEQUENCE [LARGE SCALE GENOMIC DNA]</scope>
    <source>
        <strain evidence="3">f. Nagariensis / Eve</strain>
    </source>
</reference>
<evidence type="ECO:0000256" key="1">
    <source>
        <dbReference type="SAM" id="Phobius"/>
    </source>
</evidence>
<feature type="transmembrane region" description="Helical" evidence="1">
    <location>
        <begin position="38"/>
        <end position="61"/>
    </location>
</feature>
<sequence>MVRRDAYESDAPSGPGGAFNLLRLVGHSKHLSSGFVGFAIKSFSVSAGASVVFGMASYMLFSKHIGPVMPFLGGAAFGFVGGLVHRYMNDLDEAQLMLTRYPKIMEYHVGQVEPSELRDVSFADWLRDQKSSLRKQGVLIAALYSAADTLSKLQEEEEERILTENYGAAAAAAAAEQ</sequence>
<dbReference type="STRING" id="3068.D8UCU2"/>
<gene>
    <name evidence="2" type="ORF">VOLCADRAFT_107245</name>
</gene>
<dbReference type="GeneID" id="9619568"/>
<dbReference type="OrthoDB" id="525813at2759"/>
<dbReference type="InParanoid" id="D8UCU2"/>
<keyword evidence="3" id="KW-1185">Reference proteome</keyword>
<feature type="transmembrane region" description="Helical" evidence="1">
    <location>
        <begin position="68"/>
        <end position="88"/>
    </location>
</feature>
<keyword evidence="1" id="KW-1133">Transmembrane helix</keyword>
<keyword evidence="1" id="KW-0812">Transmembrane</keyword>
<dbReference type="Proteomes" id="UP000001058">
    <property type="component" value="Unassembled WGS sequence"/>
</dbReference>
<protein>
    <submittedName>
        <fullName evidence="2">Uncharacterized protein</fullName>
    </submittedName>
</protein>
<dbReference type="KEGG" id="vcn:VOLCADRAFT_107245"/>
<accession>D8UCU2</accession>
<organism evidence="3">
    <name type="scientific">Volvox carteri f. nagariensis</name>
    <dbReference type="NCBI Taxonomy" id="3068"/>
    <lineage>
        <taxon>Eukaryota</taxon>
        <taxon>Viridiplantae</taxon>
        <taxon>Chlorophyta</taxon>
        <taxon>core chlorophytes</taxon>
        <taxon>Chlorophyceae</taxon>
        <taxon>CS clade</taxon>
        <taxon>Chlamydomonadales</taxon>
        <taxon>Volvocaceae</taxon>
        <taxon>Volvox</taxon>
    </lineage>
</organism>
<keyword evidence="1" id="KW-0472">Membrane</keyword>
<evidence type="ECO:0000313" key="3">
    <source>
        <dbReference type="Proteomes" id="UP000001058"/>
    </source>
</evidence>
<dbReference type="EMBL" id="GL378382">
    <property type="protein sequence ID" value="EFJ42449.1"/>
    <property type="molecule type" value="Genomic_DNA"/>
</dbReference>
<dbReference type="RefSeq" id="XP_002956512.1">
    <property type="nucleotide sequence ID" value="XM_002956466.1"/>
</dbReference>
<dbReference type="AlphaFoldDB" id="D8UCU2"/>